<evidence type="ECO:0000259" key="1">
    <source>
        <dbReference type="Pfam" id="PF20068"/>
    </source>
</evidence>
<protein>
    <submittedName>
        <fullName evidence="2">Amphi-Trp domain-containing protein</fullName>
    </submittedName>
</protein>
<organism evidence="2 3">
    <name type="scientific">Nitrincola iocasae</name>
    <dbReference type="NCBI Taxonomy" id="2614693"/>
    <lineage>
        <taxon>Bacteria</taxon>
        <taxon>Pseudomonadati</taxon>
        <taxon>Pseudomonadota</taxon>
        <taxon>Gammaproteobacteria</taxon>
        <taxon>Oceanospirillales</taxon>
        <taxon>Oceanospirillaceae</taxon>
        <taxon>Nitrincola</taxon>
    </lineage>
</organism>
<dbReference type="Proteomes" id="UP000325606">
    <property type="component" value="Chromosome"/>
</dbReference>
<gene>
    <name evidence="2" type="ORF">F5I99_18005</name>
</gene>
<dbReference type="RefSeq" id="WP_151058447.1">
    <property type="nucleotide sequence ID" value="NZ_CP044222.1"/>
</dbReference>
<feature type="domain" description="Amphi-Trp" evidence="1">
    <location>
        <begin position="1"/>
        <end position="80"/>
    </location>
</feature>
<dbReference type="EMBL" id="CP044222">
    <property type="protein sequence ID" value="QEW08232.1"/>
    <property type="molecule type" value="Genomic_DNA"/>
</dbReference>
<dbReference type="AlphaFoldDB" id="A0A5J6LIU9"/>
<dbReference type="NCBIfam" id="TIGR04354">
    <property type="entry name" value="amphi-Trp"/>
    <property type="match status" value="1"/>
</dbReference>
<accession>A0A5J6LIU9</accession>
<sequence>MSKKRTFHHESLQEPAQLVKILQALIDGLEKGNIKLDDGSGKIRLQPEGLLNLDLQAIKEAGVNKLNVKVTWRDKSQKKTTADKDPLKIS</sequence>
<name>A0A5J6LIU9_9GAMM</name>
<evidence type="ECO:0000313" key="2">
    <source>
        <dbReference type="EMBL" id="QEW08232.1"/>
    </source>
</evidence>
<reference evidence="2 3" key="1">
    <citation type="submission" date="2019-09" db="EMBL/GenBank/DDBJ databases">
        <title>Nitrincola iocasae sp. nov., a bacterium isolated from the sediment collected at a cold seep field in South China Sea.</title>
        <authorList>
            <person name="Zhang H."/>
            <person name="Wang H."/>
            <person name="Li C."/>
        </authorList>
    </citation>
    <scope>NUCLEOTIDE SEQUENCE [LARGE SCALE GENOMIC DNA]</scope>
    <source>
        <strain evidence="2 3">KXZD1103</strain>
    </source>
</reference>
<dbReference type="Pfam" id="PF20068">
    <property type="entry name" value="Amphi-Trp"/>
    <property type="match status" value="1"/>
</dbReference>
<evidence type="ECO:0000313" key="3">
    <source>
        <dbReference type="Proteomes" id="UP000325606"/>
    </source>
</evidence>
<keyword evidence="3" id="KW-1185">Reference proteome</keyword>
<dbReference type="KEGG" id="nik:F5I99_18005"/>
<proteinExistence type="predicted"/>
<dbReference type="InterPro" id="IPR027598">
    <property type="entry name" value="Amphi-Trp_dom"/>
</dbReference>